<feature type="domain" description="DNA methylase adenine-specific" evidence="8">
    <location>
        <begin position="152"/>
        <end position="449"/>
    </location>
</feature>
<organism evidence="10 11">
    <name type="scientific">Candidatus Daviesbacteria bacterium GW2011_GWB1_41_5</name>
    <dbReference type="NCBI Taxonomy" id="1618429"/>
    <lineage>
        <taxon>Bacteria</taxon>
        <taxon>Candidatus Daviesiibacteriota</taxon>
    </lineage>
</organism>
<comment type="catalytic activity">
    <reaction evidence="7">
        <text>a 2'-deoxyadenosine in DNA + S-adenosyl-L-methionine = an N(6)-methyl-2'-deoxyadenosine in DNA + S-adenosyl-L-homocysteine + H(+)</text>
        <dbReference type="Rhea" id="RHEA:15197"/>
        <dbReference type="Rhea" id="RHEA-COMP:12418"/>
        <dbReference type="Rhea" id="RHEA-COMP:12419"/>
        <dbReference type="ChEBI" id="CHEBI:15378"/>
        <dbReference type="ChEBI" id="CHEBI:57856"/>
        <dbReference type="ChEBI" id="CHEBI:59789"/>
        <dbReference type="ChEBI" id="CHEBI:90615"/>
        <dbReference type="ChEBI" id="CHEBI:90616"/>
        <dbReference type="EC" id="2.1.1.72"/>
    </reaction>
</comment>
<gene>
    <name evidence="10" type="ORF">UU67_C0018G0006</name>
</gene>
<dbReference type="PATRIC" id="fig|1618429.3.peg.434"/>
<dbReference type="SUPFAM" id="SSF53335">
    <property type="entry name" value="S-adenosyl-L-methionine-dependent methyltransferases"/>
    <property type="match status" value="1"/>
</dbReference>
<evidence type="ECO:0000256" key="6">
    <source>
        <dbReference type="ARBA" id="ARBA00022747"/>
    </source>
</evidence>
<dbReference type="EC" id="2.1.1.72" evidence="2"/>
<dbReference type="Pfam" id="PF12161">
    <property type="entry name" value="HsdM_N"/>
    <property type="match status" value="1"/>
</dbReference>
<evidence type="ECO:0000256" key="1">
    <source>
        <dbReference type="ARBA" id="ARBA00006594"/>
    </source>
</evidence>
<dbReference type="GO" id="GO:0003677">
    <property type="term" value="F:DNA binding"/>
    <property type="evidence" value="ECO:0007669"/>
    <property type="project" value="InterPro"/>
</dbReference>
<evidence type="ECO:0000313" key="10">
    <source>
        <dbReference type="EMBL" id="KKS13744.1"/>
    </source>
</evidence>
<dbReference type="InterPro" id="IPR038333">
    <property type="entry name" value="T1MK-like_N_sf"/>
</dbReference>
<dbReference type="GO" id="GO:0009307">
    <property type="term" value="P:DNA restriction-modification system"/>
    <property type="evidence" value="ECO:0007669"/>
    <property type="project" value="UniProtKB-KW"/>
</dbReference>
<evidence type="ECO:0000256" key="4">
    <source>
        <dbReference type="ARBA" id="ARBA00022679"/>
    </source>
</evidence>
<comment type="similarity">
    <text evidence="1">Belongs to the N(4)/N(6)-methyltransferase family.</text>
</comment>
<feature type="domain" description="N6 adenine-specific DNA methyltransferase N-terminal" evidence="9">
    <location>
        <begin position="16"/>
        <end position="138"/>
    </location>
</feature>
<evidence type="ECO:0000256" key="3">
    <source>
        <dbReference type="ARBA" id="ARBA00022603"/>
    </source>
</evidence>
<dbReference type="InterPro" id="IPR051537">
    <property type="entry name" value="DNA_Adenine_Mtase"/>
</dbReference>
<dbReference type="Gene3D" id="3.40.50.150">
    <property type="entry name" value="Vaccinia Virus protein VP39"/>
    <property type="match status" value="1"/>
</dbReference>
<accession>A0A0G0WLW3</accession>
<dbReference type="AlphaFoldDB" id="A0A0G0WLW3"/>
<name>A0A0G0WLW3_9BACT</name>
<sequence length="484" mass="55439">MKMKMKPQPTKDALTKSDIKRVCDILRRDDGVGAKDYIEQFSWLLFLKVFEGVEGQLKELEEAEGKKYKSVIDTEYQWSSWAKKDWKDKDELVHFINQKLFPYLKSLKGTREKDKIGEIFRELSGNRIRSPHNLLDVIGILDKIEKHHFQDTNLLSQVYEEILQAMGSEGGWSGEFYTPRPIIRLMVKIVDPKLGETIFDPFVGSGGFLVESFNHLYKNSAKDVRSWRTLQTKTFYGQEKKPLPFLIGTMNLILHHILVPNIVRTNTFTEDVHNMPESAKMDVILTNPPFGAEESKSVQSNYPIQIGATEGLALQYIMKRLKNGGRCGVILPEGNVLFSGGAMARIRQELLEKFNVHTIISLPQGAFAQMGAGVKTNLIFFDKTGSTKEIWYGEIKGKFTRTKTIQDEHTEDIFEKWKKREVSKNSWTVPIEVIKEREFDLSPKNPNGVSGEEMQSPEKILAEIEQNQKQVEEFLTSLKNALKT</sequence>
<dbReference type="GO" id="GO:0032259">
    <property type="term" value="P:methylation"/>
    <property type="evidence" value="ECO:0007669"/>
    <property type="project" value="UniProtKB-KW"/>
</dbReference>
<evidence type="ECO:0000256" key="2">
    <source>
        <dbReference type="ARBA" id="ARBA00011900"/>
    </source>
</evidence>
<keyword evidence="6" id="KW-0680">Restriction system</keyword>
<evidence type="ECO:0000313" key="11">
    <source>
        <dbReference type="Proteomes" id="UP000034753"/>
    </source>
</evidence>
<dbReference type="Proteomes" id="UP000034753">
    <property type="component" value="Unassembled WGS sequence"/>
</dbReference>
<proteinExistence type="inferred from homology"/>
<keyword evidence="3 10" id="KW-0489">Methyltransferase</keyword>
<reference evidence="10 11" key="1">
    <citation type="journal article" date="2015" name="Nature">
        <title>rRNA introns, odd ribosomes, and small enigmatic genomes across a large radiation of phyla.</title>
        <authorList>
            <person name="Brown C.T."/>
            <person name="Hug L.A."/>
            <person name="Thomas B.C."/>
            <person name="Sharon I."/>
            <person name="Castelle C.J."/>
            <person name="Singh A."/>
            <person name="Wilkins M.J."/>
            <person name="Williams K.H."/>
            <person name="Banfield J.F."/>
        </authorList>
    </citation>
    <scope>NUCLEOTIDE SEQUENCE [LARGE SCALE GENOMIC DNA]</scope>
</reference>
<dbReference type="InterPro" id="IPR003356">
    <property type="entry name" value="DNA_methylase_A-5"/>
</dbReference>
<comment type="caution">
    <text evidence="10">The sequence shown here is derived from an EMBL/GenBank/DDBJ whole genome shotgun (WGS) entry which is preliminary data.</text>
</comment>
<keyword evidence="5" id="KW-0949">S-adenosyl-L-methionine</keyword>
<dbReference type="GO" id="GO:0009007">
    <property type="term" value="F:site-specific DNA-methyltransferase (adenine-specific) activity"/>
    <property type="evidence" value="ECO:0007669"/>
    <property type="project" value="UniProtKB-EC"/>
</dbReference>
<evidence type="ECO:0000256" key="5">
    <source>
        <dbReference type="ARBA" id="ARBA00022691"/>
    </source>
</evidence>
<dbReference type="GO" id="GO:0008170">
    <property type="term" value="F:N-methyltransferase activity"/>
    <property type="evidence" value="ECO:0007669"/>
    <property type="project" value="InterPro"/>
</dbReference>
<evidence type="ECO:0000256" key="7">
    <source>
        <dbReference type="ARBA" id="ARBA00047942"/>
    </source>
</evidence>
<dbReference type="InterPro" id="IPR022749">
    <property type="entry name" value="D12N6_MeTrfase_N"/>
</dbReference>
<dbReference type="InterPro" id="IPR029063">
    <property type="entry name" value="SAM-dependent_MTases_sf"/>
</dbReference>
<dbReference type="InterPro" id="IPR002052">
    <property type="entry name" value="DNA_methylase_N6_adenine_CS"/>
</dbReference>
<dbReference type="PRINTS" id="PR00507">
    <property type="entry name" value="N12N6MTFRASE"/>
</dbReference>
<evidence type="ECO:0000259" key="9">
    <source>
        <dbReference type="Pfam" id="PF12161"/>
    </source>
</evidence>
<dbReference type="PANTHER" id="PTHR42933">
    <property type="entry name" value="SLR6095 PROTEIN"/>
    <property type="match status" value="1"/>
</dbReference>
<dbReference type="Gene3D" id="1.20.1260.30">
    <property type="match status" value="1"/>
</dbReference>
<keyword evidence="4" id="KW-0808">Transferase</keyword>
<dbReference type="Pfam" id="PF02384">
    <property type="entry name" value="N6_Mtase"/>
    <property type="match status" value="1"/>
</dbReference>
<dbReference type="EMBL" id="LCBN01000018">
    <property type="protein sequence ID" value="KKS13744.1"/>
    <property type="molecule type" value="Genomic_DNA"/>
</dbReference>
<evidence type="ECO:0000259" key="8">
    <source>
        <dbReference type="Pfam" id="PF02384"/>
    </source>
</evidence>
<dbReference type="PANTHER" id="PTHR42933:SF4">
    <property type="entry name" value="TYPE I RESTRICTION ENZYME ECOKI METHYLASE SUBUNIT"/>
    <property type="match status" value="1"/>
</dbReference>
<protein>
    <recommendedName>
        <fullName evidence="2">site-specific DNA-methyltransferase (adenine-specific)</fullName>
        <ecNumber evidence="2">2.1.1.72</ecNumber>
    </recommendedName>
</protein>
<dbReference type="PROSITE" id="PS00092">
    <property type="entry name" value="N6_MTASE"/>
    <property type="match status" value="1"/>
</dbReference>